<dbReference type="InterPro" id="IPR011006">
    <property type="entry name" value="CheY-like_superfamily"/>
</dbReference>
<dbReference type="Pfam" id="PF00072">
    <property type="entry name" value="Response_reg"/>
    <property type="match status" value="1"/>
</dbReference>
<accession>A0A562QPM2</accession>
<evidence type="ECO:0000256" key="2">
    <source>
        <dbReference type="ARBA" id="ARBA00023125"/>
    </source>
</evidence>
<dbReference type="OrthoDB" id="9788446at2"/>
<dbReference type="PRINTS" id="PR00032">
    <property type="entry name" value="HTHARAC"/>
</dbReference>
<keyword evidence="1" id="KW-0805">Transcription regulation</keyword>
<keyword evidence="3" id="KW-0804">Transcription</keyword>
<feature type="domain" description="HTH araC/xylS-type" evidence="5">
    <location>
        <begin position="147"/>
        <end position="245"/>
    </location>
</feature>
<dbReference type="InterPro" id="IPR001789">
    <property type="entry name" value="Sig_transdc_resp-reg_receiver"/>
</dbReference>
<evidence type="ECO:0000256" key="3">
    <source>
        <dbReference type="ARBA" id="ARBA00023163"/>
    </source>
</evidence>
<dbReference type="Gene3D" id="1.10.10.60">
    <property type="entry name" value="Homeodomain-like"/>
    <property type="match status" value="2"/>
</dbReference>
<dbReference type="SMART" id="SM00448">
    <property type="entry name" value="REC"/>
    <property type="match status" value="1"/>
</dbReference>
<dbReference type="SUPFAM" id="SSF46689">
    <property type="entry name" value="Homeodomain-like"/>
    <property type="match status" value="2"/>
</dbReference>
<dbReference type="PROSITE" id="PS01124">
    <property type="entry name" value="HTH_ARAC_FAMILY_2"/>
    <property type="match status" value="1"/>
</dbReference>
<comment type="caution">
    <text evidence="7">The sequence shown here is derived from an EMBL/GenBank/DDBJ whole genome shotgun (WGS) entry which is preliminary data.</text>
</comment>
<organism evidence="7 8">
    <name type="scientific">Halalkalibacter nanhaiisediminis</name>
    <dbReference type="NCBI Taxonomy" id="688079"/>
    <lineage>
        <taxon>Bacteria</taxon>
        <taxon>Bacillati</taxon>
        <taxon>Bacillota</taxon>
        <taxon>Bacilli</taxon>
        <taxon>Bacillales</taxon>
        <taxon>Bacillaceae</taxon>
        <taxon>Halalkalibacter</taxon>
    </lineage>
</organism>
<keyword evidence="4" id="KW-0597">Phosphoprotein</keyword>
<dbReference type="SUPFAM" id="SSF52172">
    <property type="entry name" value="CheY-like"/>
    <property type="match status" value="1"/>
</dbReference>
<name>A0A562QPM2_9BACI</name>
<evidence type="ECO:0000313" key="7">
    <source>
        <dbReference type="EMBL" id="TWI58150.1"/>
    </source>
</evidence>
<evidence type="ECO:0000313" key="8">
    <source>
        <dbReference type="Proteomes" id="UP000315711"/>
    </source>
</evidence>
<dbReference type="PROSITE" id="PS50110">
    <property type="entry name" value="RESPONSE_REGULATORY"/>
    <property type="match status" value="1"/>
</dbReference>
<proteinExistence type="predicted"/>
<feature type="modified residue" description="4-aspartylphosphate" evidence="4">
    <location>
        <position position="55"/>
    </location>
</feature>
<evidence type="ECO:0000256" key="1">
    <source>
        <dbReference type="ARBA" id="ARBA00023015"/>
    </source>
</evidence>
<dbReference type="RefSeq" id="WP_144449798.1">
    <property type="nucleotide sequence ID" value="NZ_VLKZ01000003.1"/>
</dbReference>
<sequence length="256" mass="29424">MAELLIVDSDKETRNEIRSLVETSQYNFLSIYESSFAQRGLTLLKQSQPSALILDLSLPDMDGLDFGRMALELYPDLPIIVVTQIKMFELAQEAINAGFAAYLLKPLLRDVLLNTFERILDPSLSKEVNQAIRQTEEFSNDLRKPIESAIHYIQLHYNEPLTLKHLADLVYLSPSYFSKLFKEETNTTFVEYLASIRVQKAKGMLRMSSLPIDVIANNTGFKNSGYFATTFKRIEGRTPTEYREKFYWKRNKKGIG</sequence>
<dbReference type="Pfam" id="PF12833">
    <property type="entry name" value="HTH_18"/>
    <property type="match status" value="1"/>
</dbReference>
<dbReference type="GO" id="GO:0000160">
    <property type="term" value="P:phosphorelay signal transduction system"/>
    <property type="evidence" value="ECO:0007669"/>
    <property type="project" value="InterPro"/>
</dbReference>
<dbReference type="Proteomes" id="UP000315711">
    <property type="component" value="Unassembled WGS sequence"/>
</dbReference>
<protein>
    <submittedName>
        <fullName evidence="7">AraC family two component transcriptional regulator</fullName>
    </submittedName>
</protein>
<dbReference type="PANTHER" id="PTHR43280:SF28">
    <property type="entry name" value="HTH-TYPE TRANSCRIPTIONAL ACTIVATOR RHAS"/>
    <property type="match status" value="1"/>
</dbReference>
<dbReference type="InterPro" id="IPR018060">
    <property type="entry name" value="HTH_AraC"/>
</dbReference>
<keyword evidence="2" id="KW-0238">DNA-binding</keyword>
<dbReference type="PANTHER" id="PTHR43280">
    <property type="entry name" value="ARAC-FAMILY TRANSCRIPTIONAL REGULATOR"/>
    <property type="match status" value="1"/>
</dbReference>
<dbReference type="EMBL" id="VLKZ01000003">
    <property type="protein sequence ID" value="TWI58150.1"/>
    <property type="molecule type" value="Genomic_DNA"/>
</dbReference>
<dbReference type="GO" id="GO:0003700">
    <property type="term" value="F:DNA-binding transcription factor activity"/>
    <property type="evidence" value="ECO:0007669"/>
    <property type="project" value="InterPro"/>
</dbReference>
<evidence type="ECO:0000259" key="6">
    <source>
        <dbReference type="PROSITE" id="PS50110"/>
    </source>
</evidence>
<feature type="domain" description="Response regulatory" evidence="6">
    <location>
        <begin position="3"/>
        <end position="120"/>
    </location>
</feature>
<gene>
    <name evidence="7" type="ORF">IQ10_01483</name>
</gene>
<evidence type="ECO:0000259" key="5">
    <source>
        <dbReference type="PROSITE" id="PS01124"/>
    </source>
</evidence>
<evidence type="ECO:0000256" key="4">
    <source>
        <dbReference type="PROSITE-ProRule" id="PRU00169"/>
    </source>
</evidence>
<keyword evidence="8" id="KW-1185">Reference proteome</keyword>
<reference evidence="7 8" key="1">
    <citation type="journal article" date="2015" name="Stand. Genomic Sci.">
        <title>Genomic Encyclopedia of Bacterial and Archaeal Type Strains, Phase III: the genomes of soil and plant-associated and newly described type strains.</title>
        <authorList>
            <person name="Whitman W.B."/>
            <person name="Woyke T."/>
            <person name="Klenk H.P."/>
            <person name="Zhou Y."/>
            <person name="Lilburn T.G."/>
            <person name="Beck B.J."/>
            <person name="De Vos P."/>
            <person name="Vandamme P."/>
            <person name="Eisen J.A."/>
            <person name="Garrity G."/>
            <person name="Hugenholtz P."/>
            <person name="Kyrpides N.C."/>
        </authorList>
    </citation>
    <scope>NUCLEOTIDE SEQUENCE [LARGE SCALE GENOMIC DNA]</scope>
    <source>
        <strain evidence="7 8">CGMCC 1.10116</strain>
    </source>
</reference>
<dbReference type="Gene3D" id="3.40.50.2300">
    <property type="match status" value="1"/>
</dbReference>
<dbReference type="SMART" id="SM00342">
    <property type="entry name" value="HTH_ARAC"/>
    <property type="match status" value="1"/>
</dbReference>
<dbReference type="InterPro" id="IPR009057">
    <property type="entry name" value="Homeodomain-like_sf"/>
</dbReference>
<dbReference type="InterPro" id="IPR018062">
    <property type="entry name" value="HTH_AraC-typ_CS"/>
</dbReference>
<dbReference type="GO" id="GO:0043565">
    <property type="term" value="F:sequence-specific DNA binding"/>
    <property type="evidence" value="ECO:0007669"/>
    <property type="project" value="InterPro"/>
</dbReference>
<dbReference type="AlphaFoldDB" id="A0A562QPM2"/>
<dbReference type="PROSITE" id="PS00041">
    <property type="entry name" value="HTH_ARAC_FAMILY_1"/>
    <property type="match status" value="1"/>
</dbReference>
<dbReference type="InterPro" id="IPR020449">
    <property type="entry name" value="Tscrpt_reg_AraC-type_HTH"/>
</dbReference>